<evidence type="ECO:0000313" key="3">
    <source>
        <dbReference type="EMBL" id="HIS75199.1"/>
    </source>
</evidence>
<name>A0A9D1FK66_9FIRM</name>
<reference evidence="3" key="2">
    <citation type="journal article" date="2021" name="PeerJ">
        <title>Extensive microbial diversity within the chicken gut microbiome revealed by metagenomics and culture.</title>
        <authorList>
            <person name="Gilroy R."/>
            <person name="Ravi A."/>
            <person name="Getino M."/>
            <person name="Pursley I."/>
            <person name="Horton D.L."/>
            <person name="Alikhan N.F."/>
            <person name="Baker D."/>
            <person name="Gharbi K."/>
            <person name="Hall N."/>
            <person name="Watson M."/>
            <person name="Adriaenssens E.M."/>
            <person name="Foster-Nyarko E."/>
            <person name="Jarju S."/>
            <person name="Secka A."/>
            <person name="Antonio M."/>
            <person name="Oren A."/>
            <person name="Chaudhuri R.R."/>
            <person name="La Ragione R."/>
            <person name="Hildebrand F."/>
            <person name="Pallen M.J."/>
        </authorList>
    </citation>
    <scope>NUCLEOTIDE SEQUENCE</scope>
    <source>
        <strain evidence="3">CHK199-13235</strain>
    </source>
</reference>
<feature type="domain" description="CoA carboxyltransferase C-terminal" evidence="2">
    <location>
        <begin position="213"/>
        <end position="438"/>
    </location>
</feature>
<dbReference type="InterPro" id="IPR029045">
    <property type="entry name" value="ClpP/crotonase-like_dom_sf"/>
</dbReference>
<dbReference type="PROSITE" id="PS50989">
    <property type="entry name" value="COA_CT_CTER"/>
    <property type="match status" value="1"/>
</dbReference>
<dbReference type="PANTHER" id="PTHR43842">
    <property type="entry name" value="PROPIONYL-COA CARBOXYLASE BETA CHAIN"/>
    <property type="match status" value="1"/>
</dbReference>
<dbReference type="InterPro" id="IPR011763">
    <property type="entry name" value="COA_CT_C"/>
</dbReference>
<dbReference type="InterPro" id="IPR051047">
    <property type="entry name" value="AccD/PCCB"/>
</dbReference>
<dbReference type="InterPro" id="IPR011762">
    <property type="entry name" value="COA_CT_N"/>
</dbReference>
<dbReference type="GO" id="GO:0004658">
    <property type="term" value="F:propionyl-CoA carboxylase activity"/>
    <property type="evidence" value="ECO:0007669"/>
    <property type="project" value="TreeGrafter"/>
</dbReference>
<dbReference type="PROSITE" id="PS50980">
    <property type="entry name" value="COA_CT_NTER"/>
    <property type="match status" value="1"/>
</dbReference>
<gene>
    <name evidence="3" type="ORF">IAB51_00155</name>
</gene>
<comment type="caution">
    <text evidence="3">The sequence shown here is derived from an EMBL/GenBank/DDBJ whole genome shotgun (WGS) entry which is preliminary data.</text>
</comment>
<evidence type="ECO:0000313" key="4">
    <source>
        <dbReference type="Proteomes" id="UP000824002"/>
    </source>
</evidence>
<dbReference type="Pfam" id="PF01039">
    <property type="entry name" value="Carboxyl_trans"/>
    <property type="match status" value="1"/>
</dbReference>
<evidence type="ECO:0000259" key="1">
    <source>
        <dbReference type="PROSITE" id="PS50980"/>
    </source>
</evidence>
<keyword evidence="3" id="KW-0808">Transferase</keyword>
<accession>A0A9D1FK66</accession>
<dbReference type="GO" id="GO:0016740">
    <property type="term" value="F:transferase activity"/>
    <property type="evidence" value="ECO:0007669"/>
    <property type="project" value="UniProtKB-KW"/>
</dbReference>
<dbReference type="EMBL" id="DVJP01000003">
    <property type="protein sequence ID" value="HIS75199.1"/>
    <property type="molecule type" value="Genomic_DNA"/>
</dbReference>
<reference evidence="3" key="1">
    <citation type="submission" date="2020-10" db="EMBL/GenBank/DDBJ databases">
        <authorList>
            <person name="Gilroy R."/>
        </authorList>
    </citation>
    <scope>NUCLEOTIDE SEQUENCE</scope>
    <source>
        <strain evidence="3">CHK199-13235</strain>
    </source>
</reference>
<protein>
    <submittedName>
        <fullName evidence="3">Carboxyl transferase</fullName>
    </submittedName>
</protein>
<feature type="domain" description="CoA carboxyltransferase N-terminal" evidence="1">
    <location>
        <begin position="1"/>
        <end position="170"/>
    </location>
</feature>
<sequence length="453" mass="46653">MTYQSKLEQLAQKKAAFQKSSPARDRITALFDEGTFVELDAFVASGEEGVGVITGYGSVDGDVVYAFSQDITTLGGAVSKAHAEKIAKIYDLAVKNGAPVVAIYDSNGAKLSEGAEILASYSKILSASANLSGVVPQVAVVAGSCVGISSMMAAGADVVVMAKGAELYLADAEGDASAEAAAAAGVADIVCGDDAEAVAKAREVVSMLPLNNLSESPVWEGTAAAPMNMAENMEAADLFAAVCDAGTVLELKAGYADSVSTALASLGGSTVGLVYANGRVGRKANAKAAEFVRFCDCFNLPVITFVNVPGFCTCGGAKTENAKISAKLAHAYADATSPKITVYTGSAIGGAAVAFANADIRLAWPTAVISALEPETAVEFFWHDKLKGAENLEKRRAELAEEYTASEASPYAAANASMVEDIIDPANTRSALIASLEMLASKRVSRLPKKHTN</sequence>
<dbReference type="AlphaFoldDB" id="A0A9D1FK66"/>
<dbReference type="Proteomes" id="UP000824002">
    <property type="component" value="Unassembled WGS sequence"/>
</dbReference>
<evidence type="ECO:0000259" key="2">
    <source>
        <dbReference type="PROSITE" id="PS50989"/>
    </source>
</evidence>
<dbReference type="Gene3D" id="3.90.226.10">
    <property type="entry name" value="2-enoyl-CoA Hydratase, Chain A, domain 1"/>
    <property type="match status" value="2"/>
</dbReference>
<dbReference type="InterPro" id="IPR034733">
    <property type="entry name" value="AcCoA_carboxyl_beta"/>
</dbReference>
<organism evidence="3 4">
    <name type="scientific">Candidatus Merdivicinus excrementipullorum</name>
    <dbReference type="NCBI Taxonomy" id="2840867"/>
    <lineage>
        <taxon>Bacteria</taxon>
        <taxon>Bacillati</taxon>
        <taxon>Bacillota</taxon>
        <taxon>Clostridia</taxon>
        <taxon>Eubacteriales</taxon>
        <taxon>Oscillospiraceae</taxon>
        <taxon>Oscillospiraceae incertae sedis</taxon>
        <taxon>Candidatus Merdivicinus</taxon>
    </lineage>
</organism>
<proteinExistence type="predicted"/>
<dbReference type="PANTHER" id="PTHR43842:SF2">
    <property type="entry name" value="PROPIONYL-COA CARBOXYLASE BETA CHAIN, MITOCHONDRIAL"/>
    <property type="match status" value="1"/>
</dbReference>
<dbReference type="SUPFAM" id="SSF52096">
    <property type="entry name" value="ClpP/crotonase"/>
    <property type="match status" value="2"/>
</dbReference>